<evidence type="ECO:0000313" key="2">
    <source>
        <dbReference type="Proteomes" id="UP000808349"/>
    </source>
</evidence>
<dbReference type="Proteomes" id="UP000808349">
    <property type="component" value="Unassembled WGS sequence"/>
</dbReference>
<dbReference type="AlphaFoldDB" id="A0A9D7XF32"/>
<proteinExistence type="predicted"/>
<accession>A0A9D7XF32</accession>
<name>A0A9D7XF32_9BACT</name>
<gene>
    <name evidence="1" type="ORF">IPO85_12230</name>
</gene>
<organism evidence="1 2">
    <name type="scientific">Candidatus Defluviibacterium haderslevense</name>
    <dbReference type="NCBI Taxonomy" id="2981993"/>
    <lineage>
        <taxon>Bacteria</taxon>
        <taxon>Pseudomonadati</taxon>
        <taxon>Bacteroidota</taxon>
        <taxon>Saprospiria</taxon>
        <taxon>Saprospirales</taxon>
        <taxon>Saprospiraceae</taxon>
        <taxon>Candidatus Defluviibacterium</taxon>
    </lineage>
</organism>
<sequence length="77" mass="8408">MGPTHGPGFIQEYTNASRKFTIFDNGVTLSVTHLSAINDATNLHRRDYNVVPQIMPNGQEGLTAFSGVFQVGVDLPF</sequence>
<protein>
    <submittedName>
        <fullName evidence="1">Uncharacterized protein</fullName>
    </submittedName>
</protein>
<comment type="caution">
    <text evidence="1">The sequence shown here is derived from an EMBL/GenBank/DDBJ whole genome shotgun (WGS) entry which is preliminary data.</text>
</comment>
<evidence type="ECO:0000313" key="1">
    <source>
        <dbReference type="EMBL" id="MBK9718256.1"/>
    </source>
</evidence>
<reference evidence="1 2" key="1">
    <citation type="submission" date="2020-10" db="EMBL/GenBank/DDBJ databases">
        <title>Connecting structure to function with the recovery of over 1000 high-quality activated sludge metagenome-assembled genomes encoding full-length rRNA genes using long-read sequencing.</title>
        <authorList>
            <person name="Singleton C.M."/>
            <person name="Petriglieri F."/>
            <person name="Kristensen J.M."/>
            <person name="Kirkegaard R.H."/>
            <person name="Michaelsen T.Y."/>
            <person name="Andersen M.H."/>
            <person name="Karst S.M."/>
            <person name="Dueholm M.S."/>
            <person name="Nielsen P.H."/>
            <person name="Albertsen M."/>
        </authorList>
    </citation>
    <scope>NUCLEOTIDE SEQUENCE [LARGE SCALE GENOMIC DNA]</scope>
    <source>
        <strain evidence="1">Ribe_18-Q3-R11-54_BAT3C.373</strain>
    </source>
</reference>
<dbReference type="EMBL" id="JADKFW010000008">
    <property type="protein sequence ID" value="MBK9718256.1"/>
    <property type="molecule type" value="Genomic_DNA"/>
</dbReference>